<dbReference type="RefSeq" id="WP_380729819.1">
    <property type="nucleotide sequence ID" value="NZ_JBHTLK010000333.1"/>
</dbReference>
<evidence type="ECO:0000256" key="2">
    <source>
        <dbReference type="SAM" id="SignalP"/>
    </source>
</evidence>
<keyword evidence="2" id="KW-0732">Signal</keyword>
<evidence type="ECO:0000313" key="4">
    <source>
        <dbReference type="Proteomes" id="UP001597168"/>
    </source>
</evidence>
<name>A0ABW3R5E3_9PSEU</name>
<protein>
    <submittedName>
        <fullName evidence="3">Uncharacterized protein</fullName>
    </submittedName>
</protein>
<dbReference type="EMBL" id="JBHTLK010000333">
    <property type="protein sequence ID" value="MFD1152170.1"/>
    <property type="molecule type" value="Genomic_DNA"/>
</dbReference>
<feature type="region of interest" description="Disordered" evidence="1">
    <location>
        <begin position="41"/>
        <end position="116"/>
    </location>
</feature>
<reference evidence="4" key="1">
    <citation type="journal article" date="2019" name="Int. J. Syst. Evol. Microbiol.">
        <title>The Global Catalogue of Microorganisms (GCM) 10K type strain sequencing project: providing services to taxonomists for standard genome sequencing and annotation.</title>
        <authorList>
            <consortium name="The Broad Institute Genomics Platform"/>
            <consortium name="The Broad Institute Genome Sequencing Center for Infectious Disease"/>
            <person name="Wu L."/>
            <person name="Ma J."/>
        </authorList>
    </citation>
    <scope>NUCLEOTIDE SEQUENCE [LARGE SCALE GENOMIC DNA]</scope>
    <source>
        <strain evidence="4">CCUG 60214</strain>
    </source>
</reference>
<gene>
    <name evidence="3" type="ORF">ACFQ3T_33975</name>
</gene>
<proteinExistence type="predicted"/>
<evidence type="ECO:0000256" key="1">
    <source>
        <dbReference type="SAM" id="MobiDB-lite"/>
    </source>
</evidence>
<sequence>FAATGAIGLLLLTGTPLAPLDATSSAADEVTADSEVIWAAPKPSAAAPAPKQAPAPSAPTASSGSSADSGGGHRGGLLASFSAQSNPKPSAAWSVERRDDGRSPGSIPGLPSTSPD</sequence>
<dbReference type="Proteomes" id="UP001597168">
    <property type="component" value="Unassembled WGS sequence"/>
</dbReference>
<keyword evidence="4" id="KW-1185">Reference proteome</keyword>
<accession>A0ABW3R5E3</accession>
<evidence type="ECO:0000313" key="3">
    <source>
        <dbReference type="EMBL" id="MFD1152170.1"/>
    </source>
</evidence>
<feature type="compositionally biased region" description="Low complexity" evidence="1">
    <location>
        <begin position="58"/>
        <end position="68"/>
    </location>
</feature>
<feature type="signal peptide" evidence="2">
    <location>
        <begin position="1"/>
        <end position="18"/>
    </location>
</feature>
<organism evidence="3 4">
    <name type="scientific">Saccharothrix hoggarensis</name>
    <dbReference type="NCBI Taxonomy" id="913853"/>
    <lineage>
        <taxon>Bacteria</taxon>
        <taxon>Bacillati</taxon>
        <taxon>Actinomycetota</taxon>
        <taxon>Actinomycetes</taxon>
        <taxon>Pseudonocardiales</taxon>
        <taxon>Pseudonocardiaceae</taxon>
        <taxon>Saccharothrix</taxon>
    </lineage>
</organism>
<feature type="compositionally biased region" description="Low complexity" evidence="1">
    <location>
        <begin position="41"/>
        <end position="50"/>
    </location>
</feature>
<feature type="non-terminal residue" evidence="3">
    <location>
        <position position="1"/>
    </location>
</feature>
<comment type="caution">
    <text evidence="3">The sequence shown here is derived from an EMBL/GenBank/DDBJ whole genome shotgun (WGS) entry which is preliminary data.</text>
</comment>
<feature type="chain" id="PRO_5045536451" evidence="2">
    <location>
        <begin position="19"/>
        <end position="116"/>
    </location>
</feature>